<gene>
    <name evidence="2" type="ORF">SAMN05444406_11123</name>
</gene>
<dbReference type="EMBL" id="FOXR01000011">
    <property type="protein sequence ID" value="SFQ06831.1"/>
    <property type="molecule type" value="Genomic_DNA"/>
</dbReference>
<dbReference type="Gene3D" id="1.20.5.110">
    <property type="match status" value="1"/>
</dbReference>
<keyword evidence="3" id="KW-1185">Reference proteome</keyword>
<evidence type="ECO:0000313" key="3">
    <source>
        <dbReference type="Proteomes" id="UP000198577"/>
    </source>
</evidence>
<organism evidence="2 3">
    <name type="scientific">Caldicoprobacter faecalis</name>
    <dbReference type="NCBI Taxonomy" id="937334"/>
    <lineage>
        <taxon>Bacteria</taxon>
        <taxon>Bacillati</taxon>
        <taxon>Bacillota</taxon>
        <taxon>Clostridia</taxon>
        <taxon>Caldicoprobacterales</taxon>
        <taxon>Caldicoprobacteraceae</taxon>
        <taxon>Caldicoprobacter</taxon>
    </lineage>
</organism>
<evidence type="ECO:0008006" key="4">
    <source>
        <dbReference type="Google" id="ProtNLM"/>
    </source>
</evidence>
<evidence type="ECO:0000313" key="2">
    <source>
        <dbReference type="EMBL" id="SFQ06831.1"/>
    </source>
</evidence>
<dbReference type="Gene3D" id="2.120.10.70">
    <property type="entry name" value="Fucose-specific lectin"/>
    <property type="match status" value="1"/>
</dbReference>
<dbReference type="AlphaFoldDB" id="A0A1I5VHD1"/>
<dbReference type="Proteomes" id="UP000198577">
    <property type="component" value="Unassembled WGS sequence"/>
</dbReference>
<proteinExistence type="predicted"/>
<dbReference type="SUPFAM" id="SSF89372">
    <property type="entry name" value="Fucose-specific lectin"/>
    <property type="match status" value="1"/>
</dbReference>
<dbReference type="RefSeq" id="WP_092282275.1">
    <property type="nucleotide sequence ID" value="NZ_FOXR01000011.1"/>
</dbReference>
<sequence>MAGVVDKSFVLKTSSGNRWHFFLSPEQSIVYSQSDPQSEIGTTAQNVLLDSQPVKDLAVTIDSSDNIHVLAYTVTNQLVYYWWNGLKWQRQTVEYIRSPAQNISYFTIMAYRDTIHILYYIKGSLRRGTEFLIHYRGNGNKWTRQRTWTFASDSLTTIENAFVDNLGNVHLLFSQQSNNQPSLLYSCFSPSFSSWTTPVTIYKPDRACSECYLYTDPRQRIYIIWKEKEGASHIIRYLSLRSALQPESDTQEAKVIYTGQDEPVLPTLLLLDQLYCLWEMKGDIYCTTSQDGGNTWSIPRAIPHAPSDIVTFFYYTSFDRPDLPPTLRLWGINYKEVLDLSLSGSHATLNAAIAQKKQDQQLPYSKLEKRIAAIERQLENITSSIYAFQEQLLQNSKAMYFLEAMIKKLNFQVEQLRTNSKQSLTNIDTLHKEKRPVPTKQAYQTASTPSSSMDDNATRSTSPSSPPIRPDSNELPSSEGKQEDKQGITQPGVSAQLPQKTGNSSQGTDNAQTPATTQPKDTPHRITLGNVDIIINPQDEED</sequence>
<evidence type="ECO:0000256" key="1">
    <source>
        <dbReference type="SAM" id="MobiDB-lite"/>
    </source>
</evidence>
<feature type="compositionally biased region" description="Polar residues" evidence="1">
    <location>
        <begin position="487"/>
        <end position="520"/>
    </location>
</feature>
<accession>A0A1I5VHD1</accession>
<feature type="compositionally biased region" description="Polar residues" evidence="1">
    <location>
        <begin position="441"/>
        <end position="455"/>
    </location>
</feature>
<feature type="region of interest" description="Disordered" evidence="1">
    <location>
        <begin position="424"/>
        <end position="542"/>
    </location>
</feature>
<name>A0A1I5VHD1_9FIRM</name>
<reference evidence="2 3" key="1">
    <citation type="submission" date="2016-10" db="EMBL/GenBank/DDBJ databases">
        <authorList>
            <person name="de Groot N.N."/>
        </authorList>
    </citation>
    <scope>NUCLEOTIDE SEQUENCE [LARGE SCALE GENOMIC DNA]</scope>
    <source>
        <strain evidence="2 3">DSM 20678</strain>
    </source>
</reference>
<protein>
    <recommendedName>
        <fullName evidence="4">BNR repeat-containing family member</fullName>
    </recommendedName>
</protein>
<dbReference type="OrthoDB" id="517279at2"/>